<evidence type="ECO:0000313" key="3">
    <source>
        <dbReference type="EMBL" id="KAK0619847.1"/>
    </source>
</evidence>
<evidence type="ECO:0000256" key="1">
    <source>
        <dbReference type="SAM" id="MobiDB-lite"/>
    </source>
</evidence>
<dbReference type="CDD" id="cd00180">
    <property type="entry name" value="PKc"/>
    <property type="match status" value="1"/>
</dbReference>
<keyword evidence="3" id="KW-0808">Transferase</keyword>
<dbReference type="PANTHER" id="PTHR23257">
    <property type="entry name" value="SERINE-THREONINE PROTEIN KINASE"/>
    <property type="match status" value="1"/>
</dbReference>
<dbReference type="Pfam" id="PF00069">
    <property type="entry name" value="Pkinase"/>
    <property type="match status" value="1"/>
</dbReference>
<dbReference type="InterPro" id="IPR000719">
    <property type="entry name" value="Prot_kinase_dom"/>
</dbReference>
<dbReference type="GO" id="GO:0005737">
    <property type="term" value="C:cytoplasm"/>
    <property type="evidence" value="ECO:0007669"/>
    <property type="project" value="TreeGrafter"/>
</dbReference>
<dbReference type="GO" id="GO:0005524">
    <property type="term" value="F:ATP binding"/>
    <property type="evidence" value="ECO:0007669"/>
    <property type="project" value="InterPro"/>
</dbReference>
<feature type="domain" description="Protein kinase" evidence="2">
    <location>
        <begin position="298"/>
        <end position="538"/>
    </location>
</feature>
<dbReference type="PROSITE" id="PS50011">
    <property type="entry name" value="PROTEIN_KINASE_DOM"/>
    <property type="match status" value="1"/>
</dbReference>
<dbReference type="PANTHER" id="PTHR23257:SF963">
    <property type="entry name" value="AT08303P"/>
    <property type="match status" value="1"/>
</dbReference>
<dbReference type="SUPFAM" id="SSF56112">
    <property type="entry name" value="Protein kinase-like (PK-like)"/>
    <property type="match status" value="1"/>
</dbReference>
<feature type="non-terminal residue" evidence="3">
    <location>
        <position position="1"/>
    </location>
</feature>
<dbReference type="AlphaFoldDB" id="A0AA39WQQ6"/>
<proteinExistence type="predicted"/>
<evidence type="ECO:0000259" key="2">
    <source>
        <dbReference type="PROSITE" id="PS50011"/>
    </source>
</evidence>
<sequence>MQQSLWRRFFGRDKDNGNHGSTDASSKGPGSEQQDDRAGIIRRVSRKVVPGLPRAQTFKRQQSELRDKLEPVKQTPAERRAVSVDRRAHASISAFSQSNPRTSAPDFLSRTYSATASVPSLPTSPTGETMEPADAVVGGGLDDPALEHLTDPIPDNDNHSMTTSEYDNMIHDELERIWILNLSMHFRDKSKREKFFVTYRGNNTLWRRVTVSLDYRNAPENSLELDLVQTKFQRDKSAKIYEAIRESLGDIQFYDTVTNLKLQTTEGRLHVHVVEDVNEIICYPTVRMIQHMRCRRVKERELEFDSHLSGFVYKVRVNGEVLIKKEIPGPDTVDEFLYEINALNRLRSAENVIQFYGVVVDDKEENIKGLLISYADQGALIDIIYDHNHSLSWSTREKWARQIVNGLAEIHEAGFVQGDFTLSNIVINDVGDAKIIDINRRGCPVGWEPPEATPLIESNQRISMYIGVKSDLFQLGMVLWALATQEDEPEAHGRPLRINADVQVPHWFRQIVSICLSEDPRRRLQAVQLASMFPDPREDSQYGPPNGSAMSVDDRYSHQEFGLDGFTADGSRLRAGDHGNQWSYLSWGSPPPPALEDLYCYPQRGRSPPSPMPSN</sequence>
<dbReference type="InterPro" id="IPR011009">
    <property type="entry name" value="Kinase-like_dom_sf"/>
</dbReference>
<evidence type="ECO:0000313" key="4">
    <source>
        <dbReference type="Proteomes" id="UP001175000"/>
    </source>
</evidence>
<reference evidence="3" key="1">
    <citation type="submission" date="2023-06" db="EMBL/GenBank/DDBJ databases">
        <title>Genome-scale phylogeny and comparative genomics of the fungal order Sordariales.</title>
        <authorList>
            <consortium name="Lawrence Berkeley National Laboratory"/>
            <person name="Hensen N."/>
            <person name="Bonometti L."/>
            <person name="Westerberg I."/>
            <person name="Brannstrom I.O."/>
            <person name="Guillou S."/>
            <person name="Cros-Aarteil S."/>
            <person name="Calhoun S."/>
            <person name="Haridas S."/>
            <person name="Kuo A."/>
            <person name="Mondo S."/>
            <person name="Pangilinan J."/>
            <person name="Riley R."/>
            <person name="Labutti K."/>
            <person name="Andreopoulos B."/>
            <person name="Lipzen A."/>
            <person name="Chen C."/>
            <person name="Yanf M."/>
            <person name="Daum C."/>
            <person name="Ng V."/>
            <person name="Clum A."/>
            <person name="Steindorff A."/>
            <person name="Ohm R."/>
            <person name="Martin F."/>
            <person name="Silar P."/>
            <person name="Natvig D."/>
            <person name="Lalanne C."/>
            <person name="Gautier V."/>
            <person name="Ament-Velasquez S.L."/>
            <person name="Kruys A."/>
            <person name="Hutchinson M.I."/>
            <person name="Powell A.J."/>
            <person name="Barry K."/>
            <person name="Miller A.N."/>
            <person name="Grigoriev I.V."/>
            <person name="Debuchy R."/>
            <person name="Gladieux P."/>
            <person name="Thoren M.H."/>
            <person name="Johannesson H."/>
        </authorList>
    </citation>
    <scope>NUCLEOTIDE SEQUENCE</scope>
    <source>
        <strain evidence="3">CBS 606.72</strain>
    </source>
</reference>
<name>A0AA39WQQ6_9PEZI</name>
<keyword evidence="3" id="KW-0418">Kinase</keyword>
<feature type="compositionally biased region" description="Basic and acidic residues" evidence="1">
    <location>
        <begin position="61"/>
        <end position="85"/>
    </location>
</feature>
<dbReference type="Proteomes" id="UP001175000">
    <property type="component" value="Unassembled WGS sequence"/>
</dbReference>
<protein>
    <submittedName>
        <fullName evidence="3">Kinase-like domain-containing protein</fullName>
    </submittedName>
</protein>
<dbReference type="InterPro" id="IPR050167">
    <property type="entry name" value="Ser_Thr_protein_kinase"/>
</dbReference>
<comment type="caution">
    <text evidence="3">The sequence shown here is derived from an EMBL/GenBank/DDBJ whole genome shotgun (WGS) entry which is preliminary data.</text>
</comment>
<dbReference type="GO" id="GO:0004672">
    <property type="term" value="F:protein kinase activity"/>
    <property type="evidence" value="ECO:0007669"/>
    <property type="project" value="InterPro"/>
</dbReference>
<organism evidence="3 4">
    <name type="scientific">Immersiella caudata</name>
    <dbReference type="NCBI Taxonomy" id="314043"/>
    <lineage>
        <taxon>Eukaryota</taxon>
        <taxon>Fungi</taxon>
        <taxon>Dikarya</taxon>
        <taxon>Ascomycota</taxon>
        <taxon>Pezizomycotina</taxon>
        <taxon>Sordariomycetes</taxon>
        <taxon>Sordariomycetidae</taxon>
        <taxon>Sordariales</taxon>
        <taxon>Lasiosphaeriaceae</taxon>
        <taxon>Immersiella</taxon>
    </lineage>
</organism>
<feature type="region of interest" description="Disordered" evidence="1">
    <location>
        <begin position="1"/>
        <end position="85"/>
    </location>
</feature>
<dbReference type="EMBL" id="JAULSU010000004">
    <property type="protein sequence ID" value="KAK0619847.1"/>
    <property type="molecule type" value="Genomic_DNA"/>
</dbReference>
<dbReference type="GO" id="GO:0007165">
    <property type="term" value="P:signal transduction"/>
    <property type="evidence" value="ECO:0007669"/>
    <property type="project" value="TreeGrafter"/>
</dbReference>
<accession>A0AA39WQQ6</accession>
<keyword evidence="4" id="KW-1185">Reference proteome</keyword>
<dbReference type="Gene3D" id="1.10.510.10">
    <property type="entry name" value="Transferase(Phosphotransferase) domain 1"/>
    <property type="match status" value="1"/>
</dbReference>
<gene>
    <name evidence="3" type="ORF">B0T14DRAFT_433069</name>
</gene>